<dbReference type="CDD" id="cd11070">
    <property type="entry name" value="CYP56-like"/>
    <property type="match status" value="1"/>
</dbReference>
<dbReference type="PANTHER" id="PTHR24305:SF166">
    <property type="entry name" value="CYTOCHROME P450 12A4, MITOCHONDRIAL-RELATED"/>
    <property type="match status" value="1"/>
</dbReference>
<keyword evidence="6" id="KW-0560">Oxidoreductase</keyword>
<dbReference type="OMA" id="NRCLAIM"/>
<keyword evidence="7" id="KW-0732">Signal</keyword>
<feature type="binding site" description="axial binding residue" evidence="5">
    <location>
        <position position="496"/>
    </location>
    <ligand>
        <name>heme</name>
        <dbReference type="ChEBI" id="CHEBI:30413"/>
    </ligand>
    <ligandPart>
        <name>Fe</name>
        <dbReference type="ChEBI" id="CHEBI:18248"/>
    </ligandPart>
</feature>
<dbReference type="InterPro" id="IPR001128">
    <property type="entry name" value="Cyt_P450"/>
</dbReference>
<dbReference type="AlphaFoldDB" id="S3DLX2"/>
<dbReference type="GO" id="GO:0016705">
    <property type="term" value="F:oxidoreductase activity, acting on paired donors, with incorporation or reduction of molecular oxygen"/>
    <property type="evidence" value="ECO:0007669"/>
    <property type="project" value="InterPro"/>
</dbReference>
<evidence type="ECO:0000256" key="6">
    <source>
        <dbReference type="RuleBase" id="RU000461"/>
    </source>
</evidence>
<dbReference type="EMBL" id="KE145358">
    <property type="protein sequence ID" value="EPE33066.1"/>
    <property type="molecule type" value="Genomic_DNA"/>
</dbReference>
<protein>
    <submittedName>
        <fullName evidence="8">Cytochrome P450</fullName>
    </submittedName>
</protein>
<comment type="similarity">
    <text evidence="2 6">Belongs to the cytochrome P450 family.</text>
</comment>
<evidence type="ECO:0000256" key="3">
    <source>
        <dbReference type="ARBA" id="ARBA00022723"/>
    </source>
</evidence>
<dbReference type="Proteomes" id="UP000016922">
    <property type="component" value="Unassembled WGS sequence"/>
</dbReference>
<dbReference type="Pfam" id="PF00067">
    <property type="entry name" value="p450"/>
    <property type="match status" value="1"/>
</dbReference>
<dbReference type="Gene3D" id="1.10.630.10">
    <property type="entry name" value="Cytochrome P450"/>
    <property type="match status" value="1"/>
</dbReference>
<dbReference type="PRINTS" id="PR00463">
    <property type="entry name" value="EP450I"/>
</dbReference>
<dbReference type="GO" id="GO:0004497">
    <property type="term" value="F:monooxygenase activity"/>
    <property type="evidence" value="ECO:0007669"/>
    <property type="project" value="UniProtKB-KW"/>
</dbReference>
<organism evidence="8 9">
    <name type="scientific">Glarea lozoyensis (strain ATCC 20868 / MF5171)</name>
    <dbReference type="NCBI Taxonomy" id="1116229"/>
    <lineage>
        <taxon>Eukaryota</taxon>
        <taxon>Fungi</taxon>
        <taxon>Dikarya</taxon>
        <taxon>Ascomycota</taxon>
        <taxon>Pezizomycotina</taxon>
        <taxon>Leotiomycetes</taxon>
        <taxon>Helotiales</taxon>
        <taxon>Helotiaceae</taxon>
        <taxon>Glarea</taxon>
    </lineage>
</organism>
<sequence>MAYPLWMAIMVPPISFMAWNLQCLWRNYRLAQKMNIPIIVIPASGDNPVWLLVAKPVLAVLRFIFGDIDFVKYSNPGWESKAKYRMYEELGEAVIHVSPGHNWLYICNPDAINEVFRRHKEFDRHPELLAILAVFGPNISTATGADWQRQRKITSAPFSDSNNALLWDVSRQQASELVQHWLAASEPIRTTDEDTRTLSLHVLSGAGFGKQYSFHKKGEKAKAGHLYNYRDSIALVLENCVLILVLGPKLLGKLAKWRIFGPLAKIGQATIDFKDHMTTMLIEENQAIAEGRPRAATITNSLIRASEESRSSSKAGEGFKGLTEDEIYGNIFVYNFAGHDTTATTFSWALYLLAAFPDTQTWMAEEIMAVVGDRDLQSLDFKEVYPKLVRCLAIFYETVRLWNPVLGICKSTFLDPVDLTVGEQTFSIPPDTRIVLSTNGSQTLRRYWGDDSLEWKPRRWVLDSGTNSEETGEKGESLFVPARGSFFAWSDGVRTCPGKKFSQVEFVATMVALFRDYKVEVVPEKGETSFDARERVKRTVNDNGMVLLLQMRDPKSVGLKWSAR</sequence>
<keyword evidence="9" id="KW-1185">Reference proteome</keyword>
<dbReference type="eggNOG" id="KOG0158">
    <property type="taxonomic scope" value="Eukaryota"/>
</dbReference>
<proteinExistence type="inferred from homology"/>
<dbReference type="GO" id="GO:0020037">
    <property type="term" value="F:heme binding"/>
    <property type="evidence" value="ECO:0007669"/>
    <property type="project" value="InterPro"/>
</dbReference>
<dbReference type="PROSITE" id="PS00086">
    <property type="entry name" value="CYTOCHROME_P450"/>
    <property type="match status" value="1"/>
</dbReference>
<dbReference type="PANTHER" id="PTHR24305">
    <property type="entry name" value="CYTOCHROME P450"/>
    <property type="match status" value="1"/>
</dbReference>
<evidence type="ECO:0000256" key="4">
    <source>
        <dbReference type="ARBA" id="ARBA00023004"/>
    </source>
</evidence>
<evidence type="ECO:0000313" key="9">
    <source>
        <dbReference type="Proteomes" id="UP000016922"/>
    </source>
</evidence>
<reference evidence="8 9" key="1">
    <citation type="journal article" date="2013" name="BMC Genomics">
        <title>Genomics-driven discovery of the pneumocandin biosynthetic gene cluster in the fungus Glarea lozoyensis.</title>
        <authorList>
            <person name="Chen L."/>
            <person name="Yue Q."/>
            <person name="Zhang X."/>
            <person name="Xiang M."/>
            <person name="Wang C."/>
            <person name="Li S."/>
            <person name="Che Y."/>
            <person name="Ortiz-Lopez F.J."/>
            <person name="Bills G.F."/>
            <person name="Liu X."/>
            <person name="An Z."/>
        </authorList>
    </citation>
    <scope>NUCLEOTIDE SEQUENCE [LARGE SCALE GENOMIC DNA]</scope>
    <source>
        <strain evidence="9">ATCC 20868 / MF5171</strain>
    </source>
</reference>
<comment type="cofactor">
    <cofactor evidence="1 5">
        <name>heme</name>
        <dbReference type="ChEBI" id="CHEBI:30413"/>
    </cofactor>
</comment>
<evidence type="ECO:0000256" key="1">
    <source>
        <dbReference type="ARBA" id="ARBA00001971"/>
    </source>
</evidence>
<dbReference type="SUPFAM" id="SSF48264">
    <property type="entry name" value="Cytochrome P450"/>
    <property type="match status" value="1"/>
</dbReference>
<dbReference type="HOGENOM" id="CLU_001570_25_2_1"/>
<keyword evidence="3 5" id="KW-0479">Metal-binding</keyword>
<dbReference type="KEGG" id="glz:GLAREA_06078"/>
<dbReference type="STRING" id="1116229.S3DLX2"/>
<dbReference type="GeneID" id="19465132"/>
<keyword evidence="4 5" id="KW-0408">Iron</keyword>
<keyword evidence="6" id="KW-0503">Monooxygenase</keyword>
<dbReference type="RefSeq" id="XP_008079683.1">
    <property type="nucleotide sequence ID" value="XM_008081492.1"/>
</dbReference>
<dbReference type="InterPro" id="IPR017972">
    <property type="entry name" value="Cyt_P450_CS"/>
</dbReference>
<name>S3DLX2_GLAL2</name>
<keyword evidence="5 6" id="KW-0349">Heme</keyword>
<accession>S3DLX2</accession>
<dbReference type="InterPro" id="IPR036396">
    <property type="entry name" value="Cyt_P450_sf"/>
</dbReference>
<dbReference type="OrthoDB" id="1470350at2759"/>
<dbReference type="InterPro" id="IPR002401">
    <property type="entry name" value="Cyt_P450_E_grp-I"/>
</dbReference>
<dbReference type="InterPro" id="IPR050121">
    <property type="entry name" value="Cytochrome_P450_monoxygenase"/>
</dbReference>
<evidence type="ECO:0000313" key="8">
    <source>
        <dbReference type="EMBL" id="EPE33066.1"/>
    </source>
</evidence>
<feature type="signal peptide" evidence="7">
    <location>
        <begin position="1"/>
        <end position="16"/>
    </location>
</feature>
<dbReference type="PRINTS" id="PR00385">
    <property type="entry name" value="P450"/>
</dbReference>
<evidence type="ECO:0000256" key="2">
    <source>
        <dbReference type="ARBA" id="ARBA00010617"/>
    </source>
</evidence>
<feature type="chain" id="PRO_5004508257" evidence="7">
    <location>
        <begin position="17"/>
        <end position="564"/>
    </location>
</feature>
<evidence type="ECO:0000256" key="5">
    <source>
        <dbReference type="PIRSR" id="PIRSR602401-1"/>
    </source>
</evidence>
<evidence type="ECO:0000256" key="7">
    <source>
        <dbReference type="SAM" id="SignalP"/>
    </source>
</evidence>
<gene>
    <name evidence="8" type="ORF">GLAREA_06078</name>
</gene>
<dbReference type="GO" id="GO:0005506">
    <property type="term" value="F:iron ion binding"/>
    <property type="evidence" value="ECO:0007669"/>
    <property type="project" value="InterPro"/>
</dbReference>